<reference evidence="1 2" key="1">
    <citation type="submission" date="2018-07" db="EMBL/GenBank/DDBJ databases">
        <title>Genomic Encyclopedia of Type Strains, Phase III (KMG-III): the genomes of soil and plant-associated and newly described type strains.</title>
        <authorList>
            <person name="Whitman W."/>
        </authorList>
    </citation>
    <scope>NUCLEOTIDE SEQUENCE [LARGE SCALE GENOMIC DNA]</scope>
    <source>
        <strain evidence="1 2">CECT 7031</strain>
    </source>
</reference>
<comment type="caution">
    <text evidence="1">The sequence shown here is derived from an EMBL/GenBank/DDBJ whole genome shotgun (WGS) entry which is preliminary data.</text>
</comment>
<dbReference type="RefSeq" id="WP_123773680.1">
    <property type="nucleotide sequence ID" value="NZ_BJYO01000006.1"/>
</dbReference>
<dbReference type="GeneID" id="94545519"/>
<organism evidence="1 2">
    <name type="scientific">Weissella soli</name>
    <dbReference type="NCBI Taxonomy" id="155866"/>
    <lineage>
        <taxon>Bacteria</taxon>
        <taxon>Bacillati</taxon>
        <taxon>Bacillota</taxon>
        <taxon>Bacilli</taxon>
        <taxon>Lactobacillales</taxon>
        <taxon>Lactobacillaceae</taxon>
        <taxon>Weissella</taxon>
    </lineage>
</organism>
<accession>A0A288Q7V1</accession>
<keyword evidence="2" id="KW-1185">Reference proteome</keyword>
<gene>
    <name evidence="1" type="ORF">DFP99_1464</name>
</gene>
<sequence>MKRILGATVILIAIIAVIASVNFTMQQQHSQRAASVATSKARAAKASRKHAESVSEKRAASHSAAVASAAKNINSATASTESALIQDSTFAENLESALLTNTAIKKKVTIQSILVNGSIATVTFKDNTALQDLSAYLNTYAQAATLALQATKDTPVKTIRIARQLAGNNGSQFGVATSWSGDQLKHGLTLSADQIDYVTFINAASRYQFAESAIYNSFDTTTKNKFKNLVAGGLAKTDNNFTTWFASSITTTNSTSSSSSKK</sequence>
<dbReference type="AlphaFoldDB" id="A0A288Q7V1"/>
<evidence type="ECO:0000313" key="1">
    <source>
        <dbReference type="EMBL" id="RDL01558.1"/>
    </source>
</evidence>
<proteinExistence type="predicted"/>
<dbReference type="KEGG" id="wso:WSWS_00309"/>
<dbReference type="EMBL" id="QRAS01000004">
    <property type="protein sequence ID" value="RDL01558.1"/>
    <property type="molecule type" value="Genomic_DNA"/>
</dbReference>
<protein>
    <submittedName>
        <fullName evidence="1">Uncharacterized protein</fullName>
    </submittedName>
</protein>
<name>A0A288Q7V1_9LACO</name>
<dbReference type="Proteomes" id="UP000254912">
    <property type="component" value="Unassembled WGS sequence"/>
</dbReference>
<evidence type="ECO:0000313" key="2">
    <source>
        <dbReference type="Proteomes" id="UP000254912"/>
    </source>
</evidence>